<reference evidence="1 2" key="1">
    <citation type="journal article" date="2018" name="Nat. Biotechnol.">
        <title>A standardized bacterial taxonomy based on genome phylogeny substantially revises the tree of life.</title>
        <authorList>
            <person name="Parks D.H."/>
            <person name="Chuvochina M."/>
            <person name="Waite D.W."/>
            <person name="Rinke C."/>
            <person name="Skarshewski A."/>
            <person name="Chaumeil P.A."/>
            <person name="Hugenholtz P."/>
        </authorList>
    </citation>
    <scope>NUCLEOTIDE SEQUENCE [LARGE SCALE GENOMIC DNA]</scope>
    <source>
        <strain evidence="1">UBA11728</strain>
    </source>
</reference>
<proteinExistence type="predicted"/>
<dbReference type="AlphaFoldDB" id="A0A3D2X3W3"/>
<accession>A0A3D2X3W3</accession>
<protein>
    <submittedName>
        <fullName evidence="1">Uncharacterized protein</fullName>
    </submittedName>
</protein>
<evidence type="ECO:0000313" key="2">
    <source>
        <dbReference type="Proteomes" id="UP000262969"/>
    </source>
</evidence>
<gene>
    <name evidence="1" type="ORF">DHW61_05445</name>
</gene>
<evidence type="ECO:0000313" key="1">
    <source>
        <dbReference type="EMBL" id="HCL01850.1"/>
    </source>
</evidence>
<organism evidence="1 2">
    <name type="scientific">Lachnoclostridium phytofermentans</name>
    <dbReference type="NCBI Taxonomy" id="66219"/>
    <lineage>
        <taxon>Bacteria</taxon>
        <taxon>Bacillati</taxon>
        <taxon>Bacillota</taxon>
        <taxon>Clostridia</taxon>
        <taxon>Lachnospirales</taxon>
        <taxon>Lachnospiraceae</taxon>
    </lineage>
</organism>
<name>A0A3D2X3W3_9FIRM</name>
<dbReference type="Proteomes" id="UP000262969">
    <property type="component" value="Unassembled WGS sequence"/>
</dbReference>
<comment type="caution">
    <text evidence="1">The sequence shown here is derived from an EMBL/GenBank/DDBJ whole genome shotgun (WGS) entry which is preliminary data.</text>
</comment>
<dbReference type="EMBL" id="DPVV01000186">
    <property type="protein sequence ID" value="HCL01850.1"/>
    <property type="molecule type" value="Genomic_DNA"/>
</dbReference>
<sequence length="72" mass="8273">MVENDLSSLIESRCDAILQKNKNYTELQEELANAHSSNDIDTFSEISYRMQFIAVTTAYKLAVKDLHSIIYE</sequence>